<proteinExistence type="predicted"/>
<evidence type="ECO:0000313" key="13">
    <source>
        <dbReference type="EMBL" id="ABE86667.1"/>
    </source>
</evidence>
<sequence>MVGILHFSEQLLDVERLPLLVAISGNVVSETPIKCEITGLRGVIVEEREERHYLQRDISIGQCKDAATQTQNGKIDIYWKNHSSLLSSNRKEVPWYLDDGTGRVLVVGARGGTDFVLPAGTSTFEKLEQTQINETSDHIQLIKVKGLKRIERVLPVGTALTVVGQASKDDDGTIRIQRPPKGPFYVSSKAIDEHAAKFVNYARSCEYTSTGLIVLGAFQIAARIYYLLHRRRRCSEL</sequence>
<dbReference type="GO" id="GO:0016567">
    <property type="term" value="P:protein ubiquitination"/>
    <property type="evidence" value="ECO:0007669"/>
    <property type="project" value="InterPro"/>
</dbReference>
<keyword evidence="8" id="KW-0833">Ubl conjugation pathway</keyword>
<feature type="domain" description="E3 Ubiquitin ligase MUL1-like" evidence="12">
    <location>
        <begin position="71"/>
        <end position="216"/>
    </location>
</feature>
<evidence type="ECO:0000256" key="6">
    <source>
        <dbReference type="ARBA" id="ARBA00022723"/>
    </source>
</evidence>
<dbReference type="InterPro" id="IPR044231">
    <property type="entry name" value="SP1/SPL1"/>
</dbReference>
<keyword evidence="10" id="KW-1133">Transmembrane helix</keyword>
<dbReference type="InterPro" id="IPR022170">
    <property type="entry name" value="MUL1-like"/>
</dbReference>
<keyword evidence="4" id="KW-0808">Transferase</keyword>
<evidence type="ECO:0000256" key="8">
    <source>
        <dbReference type="ARBA" id="ARBA00022786"/>
    </source>
</evidence>
<dbReference type="GO" id="GO:0061630">
    <property type="term" value="F:ubiquitin protein ligase activity"/>
    <property type="evidence" value="ECO:0007669"/>
    <property type="project" value="UniProtKB-EC"/>
</dbReference>
<gene>
    <name evidence="13" type="ORF">MtrDRAFT_AC161864g17v2</name>
</gene>
<evidence type="ECO:0000256" key="11">
    <source>
        <dbReference type="ARBA" id="ARBA00023136"/>
    </source>
</evidence>
<keyword evidence="7" id="KW-0863">Zinc-finger</keyword>
<evidence type="ECO:0000256" key="9">
    <source>
        <dbReference type="ARBA" id="ARBA00022833"/>
    </source>
</evidence>
<dbReference type="GO" id="GO:0008270">
    <property type="term" value="F:zinc ion binding"/>
    <property type="evidence" value="ECO:0007669"/>
    <property type="project" value="UniProtKB-KW"/>
</dbReference>
<keyword evidence="6" id="KW-0479">Metal-binding</keyword>
<keyword evidence="11" id="KW-0472">Membrane</keyword>
<evidence type="ECO:0000256" key="10">
    <source>
        <dbReference type="ARBA" id="ARBA00022989"/>
    </source>
</evidence>
<keyword evidence="5" id="KW-0812">Transmembrane</keyword>
<comment type="catalytic activity">
    <reaction evidence="1">
        <text>S-ubiquitinyl-[E2 ubiquitin-conjugating enzyme]-L-cysteine + [acceptor protein]-L-lysine = [E2 ubiquitin-conjugating enzyme]-L-cysteine + N(6)-ubiquitinyl-[acceptor protein]-L-lysine.</text>
        <dbReference type="EC" id="2.3.2.27"/>
    </reaction>
</comment>
<evidence type="ECO:0000259" key="12">
    <source>
        <dbReference type="Pfam" id="PF12483"/>
    </source>
</evidence>
<evidence type="ECO:0000256" key="5">
    <source>
        <dbReference type="ARBA" id="ARBA00022692"/>
    </source>
</evidence>
<comment type="subcellular location">
    <subcellularLocation>
        <location evidence="2">Membrane</location>
        <topology evidence="2">Multi-pass membrane protein</topology>
    </subcellularLocation>
</comment>
<name>Q1RSJ4_MEDTR</name>
<evidence type="ECO:0000256" key="1">
    <source>
        <dbReference type="ARBA" id="ARBA00000900"/>
    </source>
</evidence>
<keyword evidence="9" id="KW-0862">Zinc</keyword>
<accession>Q1RSJ4</accession>
<evidence type="ECO:0000256" key="2">
    <source>
        <dbReference type="ARBA" id="ARBA00004141"/>
    </source>
</evidence>
<reference evidence="13" key="1">
    <citation type="submission" date="2006-03" db="EMBL/GenBank/DDBJ databases">
        <authorList>
            <person name="Lin S."/>
            <person name="Dixon R."/>
            <person name="May G."/>
            <person name="Sumner L."/>
            <person name="Gonzales B."/>
            <person name="Cook D."/>
            <person name="Kim D."/>
            <person name="Young N."/>
            <person name="Cannon S."/>
            <person name="Roe B.A."/>
        </authorList>
    </citation>
    <scope>NUCLEOTIDE SEQUENCE</scope>
</reference>
<protein>
    <recommendedName>
        <fullName evidence="3">RING-type E3 ubiquitin transferase</fullName>
        <ecNumber evidence="3">2.3.2.27</ecNumber>
    </recommendedName>
</protein>
<dbReference type="GO" id="GO:0016020">
    <property type="term" value="C:membrane"/>
    <property type="evidence" value="ECO:0007669"/>
    <property type="project" value="UniProtKB-SubCell"/>
</dbReference>
<evidence type="ECO:0000256" key="3">
    <source>
        <dbReference type="ARBA" id="ARBA00012483"/>
    </source>
</evidence>
<evidence type="ECO:0000256" key="4">
    <source>
        <dbReference type="ARBA" id="ARBA00022679"/>
    </source>
</evidence>
<reference evidence="13" key="2">
    <citation type="submission" date="2007-04" db="EMBL/GenBank/DDBJ databases">
        <authorList>
            <consortium name="The International Medicago Genome Annotation Group"/>
        </authorList>
    </citation>
    <scope>NUCLEOTIDE SEQUENCE</scope>
</reference>
<dbReference type="PANTHER" id="PTHR47568">
    <property type="match status" value="1"/>
</dbReference>
<dbReference type="AlphaFoldDB" id="Q1RSJ4"/>
<dbReference type="Pfam" id="PF12483">
    <property type="entry name" value="GIDE"/>
    <property type="match status" value="1"/>
</dbReference>
<dbReference type="PANTHER" id="PTHR47568:SF2">
    <property type="entry name" value="E3 UBIQUITIN-PROTEIN LIGASE SP1-RELATED"/>
    <property type="match status" value="1"/>
</dbReference>
<evidence type="ECO:0000256" key="7">
    <source>
        <dbReference type="ARBA" id="ARBA00022771"/>
    </source>
</evidence>
<organism evidence="13">
    <name type="scientific">Medicago truncatula</name>
    <name type="common">Barrel medic</name>
    <name type="synonym">Medicago tribuloides</name>
    <dbReference type="NCBI Taxonomy" id="3880"/>
    <lineage>
        <taxon>Eukaryota</taxon>
        <taxon>Viridiplantae</taxon>
        <taxon>Streptophyta</taxon>
        <taxon>Embryophyta</taxon>
        <taxon>Tracheophyta</taxon>
        <taxon>Spermatophyta</taxon>
        <taxon>Magnoliopsida</taxon>
        <taxon>eudicotyledons</taxon>
        <taxon>Gunneridae</taxon>
        <taxon>Pentapetalae</taxon>
        <taxon>rosids</taxon>
        <taxon>fabids</taxon>
        <taxon>Fabales</taxon>
        <taxon>Fabaceae</taxon>
        <taxon>Papilionoideae</taxon>
        <taxon>50 kb inversion clade</taxon>
        <taxon>NPAAA clade</taxon>
        <taxon>Hologalegina</taxon>
        <taxon>IRL clade</taxon>
        <taxon>Trifolieae</taxon>
        <taxon>Medicago</taxon>
    </lineage>
</organism>
<dbReference type="EC" id="2.3.2.27" evidence="3"/>
<dbReference type="EMBL" id="AC161864">
    <property type="protein sequence ID" value="ABE86667.1"/>
    <property type="molecule type" value="Genomic_DNA"/>
</dbReference>